<evidence type="ECO:0008006" key="4">
    <source>
        <dbReference type="Google" id="ProtNLM"/>
    </source>
</evidence>
<dbReference type="PANTHER" id="PTHR21301:SF10">
    <property type="entry name" value="REVERSE TRANSCRIPTASE DOMAIN-CONTAINING PROTEIN"/>
    <property type="match status" value="1"/>
</dbReference>
<feature type="compositionally biased region" description="Basic residues" evidence="1">
    <location>
        <begin position="325"/>
        <end position="334"/>
    </location>
</feature>
<dbReference type="PANTHER" id="PTHR21301">
    <property type="entry name" value="REVERSE TRANSCRIPTASE"/>
    <property type="match status" value="1"/>
</dbReference>
<evidence type="ECO:0000313" key="2">
    <source>
        <dbReference type="EMBL" id="KAL3809964.1"/>
    </source>
</evidence>
<sequence length="4158" mass="476602">MKIFKVSLSAPPSVRGSQGFKAASARADEIVKEYGLKLKDVFIDVSKLVCSELREQLLKSVAGRIPELGESLSIIGRSEGYARHRIFVDLMELHGDDIVQNIAPGDVTKFALVNAYKARHNIQDLPPKSITAPTNPYAHLARPQLSGNVRVFDQVEPSPAGPYDSTEGIHMSVDGGDTENQHNNTVNAITPTAIGNDNGILSRHRLELLGVLAEWIKCIFGSSWLKFVSEEEKIVVRKGLRKLRDESFKTALAEETNAILQHGDNLDHKLLNALVTKRCKELINASKKQSEEKAPKKKEQRAKNDTRGQVGAAGQKKKDPPTNPAKKKKSKGKGAKGGNGGDGDNATSNVPKGQNGDRSTNQRKMNIERQESVTRLVNAVIKSKYGFLPVSHLSPLNNAVILLGKTNTWEFTNTPSSMVFHDLTKGRICPNSCKQLLGLGPKFVIKPDKTTSEPSIQQSIDRFERDIQVKAFFAGEEINDDNIGTSKLFVRSKWLPPSDSFTKDFYQRLQAFRNAVCPHFAKRKCKSNLSPPQQRLLNEFKRDHSIITVNTDKGLGIARIEYDQYVKDAFKFHFNDKSTYKYIPSADAASEADTLRGRIDEWLMIHQESIGKKTLQYIRQNTEDCSHPFPFFYQLYKIHKQPTTTRPVISGCGSLLHPLGHWVDEQLQPIATSMKSYFKSSYVLKEELLSLRLPPNAVPFTADAVSMYTNIDTDHALNNIGEYIDNNRTCTRHPEALKSALDLIMRNMICVFGDLHFKQLKGTAMGTPPAPPWATIYFGLHEHNILPNYVDVLKLYKRFIDDIVGIWLIHPIQEVDDQLWNEFQADINNGGLDWEFSTRGKEVAFMDLTIKIVDDHIETSLFEKELALYQYIPPFSAHPPGLLNGLVVGQVLRFHMLCTSTLDIHDRMRRLHWHLRQRGYNEETLFPYFQQGLARARNFLALPLQIRLATKKRSTSDPNSIFFHLKFHPEDPPSRTIQALWRQTIQQPIARQPFDDLPSPNGQNIGINRLVPTADILTSSTHLAFDVLIVLMAPTAKWRPIYESFEKERKMNIERQESVTRLVNAVIKSKYGFLPVSHLSPLNNAVILLGKTNTWEFTNTPSSMVFHDLTKGRICPNSCKQLLGLGPKFVIKPDKTTSEPSIQQSIDRFERDIQVKAFFAGEEINDDNIGTSKLFVRSKWLPPSDSFTKDFYQRLQAFRNAVCPHFAKRKCKSNLSPPQQRLLNEFKRDHSIITVNTDKGLGIARIEYDQYVKDAFKFHFNDKSTYKYIPSADAASEADTLRGRIDEWLMIHQESIGKKTLQYIRQNTEDCSHPFPFFYQLYKIHKQPTTTRPVISGCGSLLHPLGHWVDEQLQPIATSMKSYFKSSYVLKEELLSLRLPPNAVPFTADAVSMYTNIDTDHALNNIGEYIDNNRTCTRHPEALKSALDLIMRNMICVFGDLHFKQLKGTAMGTPPAPPWATIYFGLHEHNILPNYVDVLKLYKRFIDDIVGIWLIHPIQEVDDQLWNEFQADINNGGLDWEFSTRGKEVAFMDLTIKIVDDHIETSLFEKELALYQYIPPFSAHPPGLLNGLVVGQVLRFHMLCTSTLDIHDRMRRLHWRLRQRGYNEETLFPYFQQGLARARNFLALPLQIRLATKKRSTSDPNSIFFHLKFHPEDPPSRTIQALWRQTIQQPIARQPFDDLPSPNGQNIGINRLVVAYSRHLNLINTLSIRRFDRLNGPNAETAEMETTLPPTYRKGKMATDLRIVRKRKKNEHRKAGERNSTMILLGKTNTWEFTNTPSSMVFHDLTKGRICPNSCKQLLGLGPKFVIKPDKTTSEPSIQQSIDRFERDIQVKAFFAGEEINDDNIGTSKLFVRSKWLPPSDSFTKDFYQRLQAFRNAVCPHFAKRKCKSNLSPPQQRLLNEFKRDHSIITVNTDKGLGIARIEYDQYVKDAFKFHFNDKSTYKYIPSADAASEADTLRGRIDEWLMIHQESIGKKTLQYIRQNTEDCSHPFPFFYQLYKIHKQPTTTRPVISGCGSLLHPLGHWVDEQLQPIATSMKSYFKSSYVLKEELLSLRLPPNAVLFTADAVSMYTNIDTDHALNNIGEYIDNNRTCTRHPEALKSALDLIMRNMICVFGDLHFKQLKGTAMGTPPAPPWATIYFGLHEHNILPNYVDVLKLYKRFIDDIVGIWLIHPIQEVDDQLWNEFQADINNGGLDWEFSTRGKEVAFMDLTIKIVDDHIETSLFEKELALYQYIPPFSAHPPGLLNGLVVGQVLRFHMLETPTQRISMYTNIDTDHALNNIGEYIDNNRTCTRHPEALKSALDLIMRNMICVFGDLHFKQLKGTAMGTPPAPPWATIYFGLHEHNILPNYVDVLKLYKRFIDDIVGIWLIHPIQEVDDQLWNEFQADINNGGLDWEFSTRGKEVAFMDLTIKIVDDHIETSLFEKELALYQYIPPFSAHPPGLLNGLVVGQVLRFHMLETPTQRLFTADAVSMYTNIDTDHALNNIGEYIDNNRTCTRHPEALKSALDLIMRNMICVFGDLHFKQLKGTAMGTPPAPPWATIYFGLHEHNILPNYVDVLKLYKRFIDDIVGIWLIHPIQEVDDQLWNEFQADINNGGLDWEFSTRGKEVAFMDLTIKIVDDHIETSLFEKELALYQYIPPFSAHPPGLLNGLVVGQVLRFHMLCTSTLDIHDRMRRLHWHLRQRGYNEETLFPYFQQGLARARNFLALPLQIRLATKKRSTSDPNSIFFHLKFHPEDPPSRTIQALWRQTIQQPIARQPFDDLPSPNGQNIGINRLVVAYSRHLNLINTLSIRRFDQRKRNIERQESVTRLVNAVIKSKYGFLPVSHLSPLNNAVILLGKTNTWEFTNTPSSMVFHDLTKGRICPNSCKQLLGLGPKFVIKPDKTTSEPSIQQSIDRFERDIQVKAFFAGEEINDDNIGTSKLFVRSKWLPPSDSFTKDFYQRLQAFRNAVCPHFAKRKCKSNLSPPQQRLLNEFKRDHSIITVNTDKGLGIARIEYDQYVKDAFKFHFNDKSTYKYIPSADAASEADTLRGRIDEWLMIHQESIGKKTLQYIRQNTEDCSHPFPFFYQLYKIHKQPTTTRPVISGCGSLLHPLGHWVDEQLQPIATSMKSYFKSSYVLKEELLSLRLPPNAVLFTADAVSMYTNIDTDHALNNIGEYIDNNRTCTRHPEALKSALDLIMRNMICVFGDLHFKQLKGTAMGTPPAPPWATIYFGLHEHNILPNYVDVLKLYKRFIDDIVGIWLIHPIQEVDDQLWNEFQADINNGGLDWEFSTRGKEVAFMDLTIKIVDDHIETSLFEKELALYQYIPPFSAHPPGLLNGLVVGQVLRFHMLCTSTLDIHDRMRRLHWRLRQRGYNEETLFPYFQQGLARARNFLALPLQIRLATKKRSTSDPNSIFFHLKFHPEDPPSRTIQALWRQTIQQPIARQPFDDLPSPNGQNIGINRLVVAYSRHLNLINTLSIRRFDRLNGPNESVTRLVNAVIKSKYGFLPVSHLSPLNNAVILLGKTNTWEFTNTPSSMVFHDLTKGRICPNSCKQLLGLGPKFVIKPDKTTSEPSIQQSIDRFERDIQVKAFFAGEEINDDNIGTSKLFVRSKWLPPSDSFTKDFYQRLQAFRNAVCPHFAKRKCKSNLSPPQQRLLNEFKRDHSIITVNTDKGLGIARIEYDQYVKDAFKFHFNDKSTYKYIPSADAASEADTLRGRIDEWLMIHQESIGKKTLQYIRQNTEDCSHPFPFFYQLYKIHKQPTTTRPVISGCGSLLHPLGHWVDEQLQPIATSMKSYFKSSYVLKEELLSLRLPPNAVLFTADAVSMYTNIDTDHALNNIGEYIDNNRTCTRHPEALKSALDLIMRNMICVFGDLHFKQLKGTAMGTPPAPPWATIYFGLHEHNILPNYVDVLKLYKRFIDDIVGIWLIHPIQEVDDQLWNEFQADINNGGLDWEFSTRGKEVAFMDLTIKIVDDHIETSLFEKELALYQYIPPFSAHPPGLLNGLVVGQVLRFHMLCTSTLDIHDRMRRLHWHLRQRGYNEETLFPYFQQGLARARNFLALPLQIRLATKKRSTSDPNSIFFHLKFHPEDPPSRTIQALWRQTIQQPIARQPFDDLPSPNGQNIGINRLVVAYSRHLNLINTLSIRRFDRLNGPNVSSFNLHNDDREEAVTT</sequence>
<evidence type="ECO:0000313" key="3">
    <source>
        <dbReference type="Proteomes" id="UP001530377"/>
    </source>
</evidence>
<protein>
    <recommendedName>
        <fullName evidence="4">Reverse transcriptase</fullName>
    </recommendedName>
</protein>
<feature type="compositionally biased region" description="Polar residues" evidence="1">
    <location>
        <begin position="349"/>
        <end position="364"/>
    </location>
</feature>
<proteinExistence type="predicted"/>
<accession>A0ABD3RAC0</accession>
<feature type="region of interest" description="Disordered" evidence="1">
    <location>
        <begin position="286"/>
        <end position="369"/>
    </location>
</feature>
<gene>
    <name evidence="2" type="ORF">ACHAXA_009835</name>
</gene>
<keyword evidence="3" id="KW-1185">Reference proteome</keyword>
<comment type="caution">
    <text evidence="2">The sequence shown here is derived from an EMBL/GenBank/DDBJ whole genome shotgun (WGS) entry which is preliminary data.</text>
</comment>
<dbReference type="Proteomes" id="UP001530377">
    <property type="component" value="Unassembled WGS sequence"/>
</dbReference>
<evidence type="ECO:0000256" key="1">
    <source>
        <dbReference type="SAM" id="MobiDB-lite"/>
    </source>
</evidence>
<organism evidence="2 3">
    <name type="scientific">Cyclostephanos tholiformis</name>
    <dbReference type="NCBI Taxonomy" id="382380"/>
    <lineage>
        <taxon>Eukaryota</taxon>
        <taxon>Sar</taxon>
        <taxon>Stramenopiles</taxon>
        <taxon>Ochrophyta</taxon>
        <taxon>Bacillariophyta</taxon>
        <taxon>Coscinodiscophyceae</taxon>
        <taxon>Thalassiosirophycidae</taxon>
        <taxon>Stephanodiscales</taxon>
        <taxon>Stephanodiscaceae</taxon>
        <taxon>Cyclostephanos</taxon>
    </lineage>
</organism>
<reference evidence="2 3" key="1">
    <citation type="submission" date="2024-10" db="EMBL/GenBank/DDBJ databases">
        <title>Updated reference genomes for cyclostephanoid diatoms.</title>
        <authorList>
            <person name="Roberts W.R."/>
            <person name="Alverson A.J."/>
        </authorList>
    </citation>
    <scope>NUCLEOTIDE SEQUENCE [LARGE SCALE GENOMIC DNA]</scope>
    <source>
        <strain evidence="2 3">AJA228-03</strain>
    </source>
</reference>
<dbReference type="EMBL" id="JALLPB020000361">
    <property type="protein sequence ID" value="KAL3809964.1"/>
    <property type="molecule type" value="Genomic_DNA"/>
</dbReference>
<name>A0ABD3RAC0_9STRA</name>